<dbReference type="AlphaFoldDB" id="A0A921B6P0"/>
<keyword evidence="6 7" id="KW-0472">Membrane</keyword>
<evidence type="ECO:0000256" key="5">
    <source>
        <dbReference type="ARBA" id="ARBA00022989"/>
    </source>
</evidence>
<feature type="transmembrane region" description="Helical" evidence="7">
    <location>
        <begin position="343"/>
        <end position="362"/>
    </location>
</feature>
<feature type="transmembrane region" description="Helical" evidence="7">
    <location>
        <begin position="289"/>
        <end position="307"/>
    </location>
</feature>
<dbReference type="GO" id="GO:0015293">
    <property type="term" value="F:symporter activity"/>
    <property type="evidence" value="ECO:0007669"/>
    <property type="project" value="TreeGrafter"/>
</dbReference>
<comment type="similarity">
    <text evidence="2">Belongs to the concentrative nucleoside transporter (CNT) (TC 2.A.41) family.</text>
</comment>
<evidence type="ECO:0000256" key="7">
    <source>
        <dbReference type="SAM" id="Phobius"/>
    </source>
</evidence>
<evidence type="ECO:0000256" key="2">
    <source>
        <dbReference type="ARBA" id="ARBA00009033"/>
    </source>
</evidence>
<feature type="domain" description="Concentrative nucleoside transporter N-terminal" evidence="8">
    <location>
        <begin position="4"/>
        <end position="79"/>
    </location>
</feature>
<dbReference type="Pfam" id="PF01773">
    <property type="entry name" value="Nucleos_tra2_N"/>
    <property type="match status" value="1"/>
</dbReference>
<feature type="transmembrane region" description="Helical" evidence="7">
    <location>
        <begin position="254"/>
        <end position="277"/>
    </location>
</feature>
<dbReference type="InterPro" id="IPR008276">
    <property type="entry name" value="C_nuclsd_transpt"/>
</dbReference>
<feature type="transmembrane region" description="Helical" evidence="7">
    <location>
        <begin position="28"/>
        <end position="49"/>
    </location>
</feature>
<evidence type="ECO:0000256" key="4">
    <source>
        <dbReference type="ARBA" id="ARBA00022692"/>
    </source>
</evidence>
<gene>
    <name evidence="11" type="ORF">K8V35_04060</name>
</gene>
<feature type="transmembrane region" description="Helical" evidence="7">
    <location>
        <begin position="383"/>
        <end position="401"/>
    </location>
</feature>
<protein>
    <submittedName>
        <fullName evidence="11">NupC/NupG family nucleoside CNT transporter</fullName>
    </submittedName>
</protein>
<comment type="caution">
    <text evidence="11">The sequence shown here is derived from an EMBL/GenBank/DDBJ whole genome shotgun (WGS) entry which is preliminary data.</text>
</comment>
<evidence type="ECO:0000259" key="9">
    <source>
        <dbReference type="Pfam" id="PF07662"/>
    </source>
</evidence>
<evidence type="ECO:0000313" key="11">
    <source>
        <dbReference type="EMBL" id="HJE19512.1"/>
    </source>
</evidence>
<feature type="transmembrane region" description="Helical" evidence="7">
    <location>
        <begin position="89"/>
        <end position="111"/>
    </location>
</feature>
<evidence type="ECO:0000259" key="8">
    <source>
        <dbReference type="Pfam" id="PF01773"/>
    </source>
</evidence>
<evidence type="ECO:0000256" key="6">
    <source>
        <dbReference type="ARBA" id="ARBA00023136"/>
    </source>
</evidence>
<name>A0A921B6P0_9STAP</name>
<comment type="subcellular location">
    <subcellularLocation>
        <location evidence="1">Cell membrane</location>
        <topology evidence="1">Multi-pass membrane protein</topology>
    </subcellularLocation>
</comment>
<evidence type="ECO:0000313" key="12">
    <source>
        <dbReference type="Proteomes" id="UP000763505"/>
    </source>
</evidence>
<dbReference type="Pfam" id="PF07662">
    <property type="entry name" value="Nucleos_tra2_C"/>
    <property type="match status" value="1"/>
</dbReference>
<dbReference type="InterPro" id="IPR002668">
    <property type="entry name" value="CNT_N_dom"/>
</dbReference>
<dbReference type="EMBL" id="DYYI01000040">
    <property type="protein sequence ID" value="HJE19512.1"/>
    <property type="molecule type" value="Genomic_DNA"/>
</dbReference>
<keyword evidence="3" id="KW-1003">Cell membrane</keyword>
<dbReference type="GO" id="GO:0005337">
    <property type="term" value="F:nucleoside transmembrane transporter activity"/>
    <property type="evidence" value="ECO:0007669"/>
    <property type="project" value="InterPro"/>
</dbReference>
<sequence>MGIVGILVTMALAWIASSDRKRAFSHWINILMLLGLQLIFAFILLSTTVGETIVSWLADGFNVVLGFAQEGISFVFGDLVNVAPEGGTIFFFGVLMPIIFVSAIIGILQFLRILPLIIKGIGWFLSKVTGMPYIESYNGAASMFLGQSEVFITLKHIVPQLNARRLYTLCAQAMSSVSLSIVGAYMAQLEPRFVIVAIIMNLFGIYVVSHIINPYPEAGTASEEETDVEISNNPEAGKSFFQVLGDYIMDGAKVAVIVGAMLIGYIALIALLNNLFLLIPGNSLTFQDILGYVFMPLAFLMGIPWAEAHTAASIMATKLITNEFVAIFDFIAVADTLSERTQGMISVFLISFANFSSIGIIAGSVKGIHEESGNTVARFGLKLVYGASLVSVLSAVMVGFFL</sequence>
<evidence type="ECO:0000259" key="10">
    <source>
        <dbReference type="Pfam" id="PF07670"/>
    </source>
</evidence>
<organism evidence="11 12">
    <name type="scientific">Aliicoccus persicus</name>
    <dbReference type="NCBI Taxonomy" id="930138"/>
    <lineage>
        <taxon>Bacteria</taxon>
        <taxon>Bacillati</taxon>
        <taxon>Bacillota</taxon>
        <taxon>Bacilli</taxon>
        <taxon>Bacillales</taxon>
        <taxon>Staphylococcaceae</taxon>
        <taxon>Aliicoccus</taxon>
    </lineage>
</organism>
<keyword evidence="4 7" id="KW-0812">Transmembrane</keyword>
<feature type="domain" description="Concentrative nucleoside transporter C-terminal" evidence="9">
    <location>
        <begin position="194"/>
        <end position="399"/>
    </location>
</feature>
<reference evidence="11" key="1">
    <citation type="journal article" date="2021" name="PeerJ">
        <title>Extensive microbial diversity within the chicken gut microbiome revealed by metagenomics and culture.</title>
        <authorList>
            <person name="Gilroy R."/>
            <person name="Ravi A."/>
            <person name="Getino M."/>
            <person name="Pursley I."/>
            <person name="Horton D.L."/>
            <person name="Alikhan N.F."/>
            <person name="Baker D."/>
            <person name="Gharbi K."/>
            <person name="Hall N."/>
            <person name="Watson M."/>
            <person name="Adriaenssens E.M."/>
            <person name="Foster-Nyarko E."/>
            <person name="Jarju S."/>
            <person name="Secka A."/>
            <person name="Antonio M."/>
            <person name="Oren A."/>
            <person name="Chaudhuri R.R."/>
            <person name="La Ragione R."/>
            <person name="Hildebrand F."/>
            <person name="Pallen M.J."/>
        </authorList>
    </citation>
    <scope>NUCLEOTIDE SEQUENCE</scope>
    <source>
        <strain evidence="11">6019</strain>
    </source>
</reference>
<feature type="transmembrane region" description="Helical" evidence="7">
    <location>
        <begin position="193"/>
        <end position="212"/>
    </location>
</feature>
<accession>A0A921B6P0</accession>
<reference evidence="11" key="2">
    <citation type="submission" date="2021-09" db="EMBL/GenBank/DDBJ databases">
        <authorList>
            <person name="Gilroy R."/>
        </authorList>
    </citation>
    <scope>NUCLEOTIDE SEQUENCE</scope>
    <source>
        <strain evidence="11">6019</strain>
    </source>
</reference>
<dbReference type="InterPro" id="IPR011642">
    <property type="entry name" value="Gate_dom"/>
</dbReference>
<proteinExistence type="inferred from homology"/>
<dbReference type="GO" id="GO:0005886">
    <property type="term" value="C:plasma membrane"/>
    <property type="evidence" value="ECO:0007669"/>
    <property type="project" value="UniProtKB-SubCell"/>
</dbReference>
<dbReference type="Proteomes" id="UP000763505">
    <property type="component" value="Unassembled WGS sequence"/>
</dbReference>
<evidence type="ECO:0000256" key="3">
    <source>
        <dbReference type="ARBA" id="ARBA00022475"/>
    </source>
</evidence>
<keyword evidence="5 7" id="KW-1133">Transmembrane helix</keyword>
<dbReference type="PANTHER" id="PTHR10590:SF4">
    <property type="entry name" value="SOLUTE CARRIER FAMILY 28 MEMBER 3"/>
    <property type="match status" value="1"/>
</dbReference>
<dbReference type="InterPro" id="IPR011657">
    <property type="entry name" value="CNT_C_dom"/>
</dbReference>
<dbReference type="Pfam" id="PF07670">
    <property type="entry name" value="Gate"/>
    <property type="match status" value="1"/>
</dbReference>
<feature type="domain" description="Nucleoside transporter/FeoB GTPase Gate" evidence="10">
    <location>
        <begin position="91"/>
        <end position="189"/>
    </location>
</feature>
<evidence type="ECO:0000256" key="1">
    <source>
        <dbReference type="ARBA" id="ARBA00004651"/>
    </source>
</evidence>
<dbReference type="PANTHER" id="PTHR10590">
    <property type="entry name" value="SODIUM/NUCLEOSIDE COTRANSPORTER"/>
    <property type="match status" value="1"/>
</dbReference>